<evidence type="ECO:0000256" key="1">
    <source>
        <dbReference type="ARBA" id="ARBA00004651"/>
    </source>
</evidence>
<feature type="transmembrane region" description="Helical" evidence="8">
    <location>
        <begin position="114"/>
        <end position="134"/>
    </location>
</feature>
<feature type="transmembrane region" description="Helical" evidence="8">
    <location>
        <begin position="141"/>
        <end position="161"/>
    </location>
</feature>
<evidence type="ECO:0000256" key="3">
    <source>
        <dbReference type="ARBA" id="ARBA00022475"/>
    </source>
</evidence>
<feature type="transmembrane region" description="Helical" evidence="8">
    <location>
        <begin position="90"/>
        <end position="108"/>
    </location>
</feature>
<keyword evidence="7" id="KW-0862">Zinc</keyword>
<protein>
    <submittedName>
        <fullName evidence="9">Hemolysin III family channel protein</fullName>
    </submittedName>
</protein>
<gene>
    <name evidence="9" type="ORF">HMPREF9465_01609</name>
</gene>
<sequence length="223" mass="23780">MSFNSPAAAVGCYSTGEEIANSVTHGVAALLSIAGLVVMLSMMPVTAGAATITAAAVFGASMIFLYTASTLYHAIPNLRVKRILQVLDHSAIYVMIAGSYTPFCLVTLKGTTGTMLCIAVWSIALAGIILQPVLMKRAEWLNCLLYLLLGWCVVLVFEPLMAALPSAGIWLLAAGGVVYSLGVIFYLWERIPYNHAIWHLFVLGGTALQFFSVLFYVLPAGAA</sequence>
<reference evidence="9 10" key="1">
    <citation type="submission" date="2012-05" db="EMBL/GenBank/DDBJ databases">
        <title>The Genome Sequence of Sutterella wadsworthensis 2_1_59BFAA.</title>
        <authorList>
            <consortium name="The Broad Institute Genome Sequencing Platform"/>
            <person name="Earl A."/>
            <person name="Ward D."/>
            <person name="Feldgarden M."/>
            <person name="Gevers D."/>
            <person name="Daigneault M."/>
            <person name="Strauss J."/>
            <person name="Allen-Vercoe E."/>
            <person name="Walker B."/>
            <person name="Young S.K."/>
            <person name="Zeng Q."/>
            <person name="Gargeya S."/>
            <person name="Fitzgerald M."/>
            <person name="Haas B."/>
            <person name="Abouelleil A."/>
            <person name="Alvarado L."/>
            <person name="Arachchi H.M."/>
            <person name="Berlin A.M."/>
            <person name="Chapman S.B."/>
            <person name="Goldberg J."/>
            <person name="Griggs A."/>
            <person name="Gujja S."/>
            <person name="Hansen M."/>
            <person name="Howarth C."/>
            <person name="Imamovic A."/>
            <person name="Larimer J."/>
            <person name="McCowen C."/>
            <person name="Montmayeur A."/>
            <person name="Murphy C."/>
            <person name="Neiman D."/>
            <person name="Pearson M."/>
            <person name="Priest M."/>
            <person name="Roberts A."/>
            <person name="Saif S."/>
            <person name="Shea T."/>
            <person name="Sisk P."/>
            <person name="Sykes S."/>
            <person name="Wortman J."/>
            <person name="Nusbaum C."/>
            <person name="Birren B."/>
        </authorList>
    </citation>
    <scope>NUCLEOTIDE SEQUENCE [LARGE SCALE GENOMIC DNA]</scope>
    <source>
        <strain evidence="9 10">2_1_59BFAA</strain>
    </source>
</reference>
<keyword evidence="5 8" id="KW-1133">Transmembrane helix</keyword>
<dbReference type="RefSeq" id="WP_005435868.1">
    <property type="nucleotide sequence ID" value="NZ_JH815517.1"/>
</dbReference>
<dbReference type="Pfam" id="PF03006">
    <property type="entry name" value="HlyIII"/>
    <property type="match status" value="1"/>
</dbReference>
<evidence type="ECO:0000256" key="2">
    <source>
        <dbReference type="ARBA" id="ARBA00008488"/>
    </source>
</evidence>
<keyword evidence="4 8" id="KW-0812">Transmembrane</keyword>
<comment type="caution">
    <text evidence="9">The sequence shown here is derived from an EMBL/GenBank/DDBJ whole genome shotgun (WGS) entry which is preliminary data.</text>
</comment>
<accession>K1KGT2</accession>
<dbReference type="PATRIC" id="fig|742823.3.peg.1602"/>
<evidence type="ECO:0000256" key="5">
    <source>
        <dbReference type="ARBA" id="ARBA00022989"/>
    </source>
</evidence>
<evidence type="ECO:0000256" key="6">
    <source>
        <dbReference type="ARBA" id="ARBA00023136"/>
    </source>
</evidence>
<keyword evidence="10" id="KW-1185">Reference proteome</keyword>
<comment type="similarity">
    <text evidence="2">Belongs to the UPF0073 (Hly-III) family.</text>
</comment>
<comment type="subcellular location">
    <subcellularLocation>
        <location evidence="1">Cell membrane</location>
        <topology evidence="1">Multi-pass membrane protein</topology>
    </subcellularLocation>
</comment>
<dbReference type="GO" id="GO:0046872">
    <property type="term" value="F:metal ion binding"/>
    <property type="evidence" value="ECO:0007669"/>
    <property type="project" value="UniProtKB-KW"/>
</dbReference>
<dbReference type="NCBIfam" id="TIGR01065">
    <property type="entry name" value="hlyIII"/>
    <property type="match status" value="1"/>
</dbReference>
<dbReference type="InterPro" id="IPR004254">
    <property type="entry name" value="AdipoR/HlyIII-related"/>
</dbReference>
<organism evidence="9 10">
    <name type="scientific">Sutterella wadsworthensis 2_1_59BFAA</name>
    <dbReference type="NCBI Taxonomy" id="742823"/>
    <lineage>
        <taxon>Bacteria</taxon>
        <taxon>Pseudomonadati</taxon>
        <taxon>Pseudomonadota</taxon>
        <taxon>Betaproteobacteria</taxon>
        <taxon>Burkholderiales</taxon>
        <taxon>Sutterellaceae</taxon>
        <taxon>Sutterella</taxon>
    </lineage>
</organism>
<proteinExistence type="inferred from homology"/>
<feature type="binding site" evidence="7">
    <location>
        <position position="199"/>
    </location>
    <ligand>
        <name>Zn(2+)</name>
        <dbReference type="ChEBI" id="CHEBI:29105"/>
    </ligand>
</feature>
<dbReference type="GO" id="GO:0140911">
    <property type="term" value="F:pore-forming activity"/>
    <property type="evidence" value="ECO:0007669"/>
    <property type="project" value="InterPro"/>
</dbReference>
<dbReference type="PANTHER" id="PTHR20855:SF3">
    <property type="entry name" value="LD03007P"/>
    <property type="match status" value="1"/>
</dbReference>
<dbReference type="STRING" id="742823.HMPREF9465_01609"/>
<evidence type="ECO:0000256" key="8">
    <source>
        <dbReference type="SAM" id="Phobius"/>
    </source>
</evidence>
<feature type="binding site" evidence="7">
    <location>
        <position position="195"/>
    </location>
    <ligand>
        <name>Zn(2+)</name>
        <dbReference type="ChEBI" id="CHEBI:29105"/>
    </ligand>
</feature>
<dbReference type="EMBL" id="ADMG01000035">
    <property type="protein sequence ID" value="EKB30919.1"/>
    <property type="molecule type" value="Genomic_DNA"/>
</dbReference>
<dbReference type="PANTHER" id="PTHR20855">
    <property type="entry name" value="ADIPOR/PROGESTIN RECEPTOR-RELATED"/>
    <property type="match status" value="1"/>
</dbReference>
<keyword evidence="7" id="KW-0479">Metal-binding</keyword>
<dbReference type="GO" id="GO:0005886">
    <property type="term" value="C:plasma membrane"/>
    <property type="evidence" value="ECO:0007669"/>
    <property type="project" value="UniProtKB-SubCell"/>
</dbReference>
<dbReference type="eggNOG" id="COG1272">
    <property type="taxonomic scope" value="Bacteria"/>
</dbReference>
<feature type="transmembrane region" description="Helical" evidence="8">
    <location>
        <begin position="167"/>
        <end position="188"/>
    </location>
</feature>
<dbReference type="OrthoDB" id="9813689at2"/>
<feature type="transmembrane region" description="Helical" evidence="8">
    <location>
        <begin position="200"/>
        <end position="218"/>
    </location>
</feature>
<feature type="transmembrane region" description="Helical" evidence="8">
    <location>
        <begin position="23"/>
        <end position="43"/>
    </location>
</feature>
<dbReference type="Proteomes" id="UP000005835">
    <property type="component" value="Unassembled WGS sequence"/>
</dbReference>
<evidence type="ECO:0000256" key="4">
    <source>
        <dbReference type="ARBA" id="ARBA00022692"/>
    </source>
</evidence>
<evidence type="ECO:0000313" key="9">
    <source>
        <dbReference type="EMBL" id="EKB30919.1"/>
    </source>
</evidence>
<keyword evidence="3" id="KW-1003">Cell membrane</keyword>
<feature type="binding site" evidence="7">
    <location>
        <position position="73"/>
    </location>
    <ligand>
        <name>Zn(2+)</name>
        <dbReference type="ChEBI" id="CHEBI:29105"/>
    </ligand>
</feature>
<dbReference type="InterPro" id="IPR005744">
    <property type="entry name" value="Hy-lIII"/>
</dbReference>
<keyword evidence="6 8" id="KW-0472">Membrane</keyword>
<dbReference type="AlphaFoldDB" id="K1KGT2"/>
<evidence type="ECO:0000256" key="7">
    <source>
        <dbReference type="PIRSR" id="PIRSR604254-1"/>
    </source>
</evidence>
<feature type="transmembrane region" description="Helical" evidence="8">
    <location>
        <begin position="49"/>
        <end position="69"/>
    </location>
</feature>
<dbReference type="HOGENOM" id="CLU_051078_1_0_4"/>
<name>K1KGT2_9BURK</name>
<evidence type="ECO:0000313" key="10">
    <source>
        <dbReference type="Proteomes" id="UP000005835"/>
    </source>
</evidence>